<keyword evidence="4" id="KW-0472">Membrane</keyword>
<name>A0ABP3UGT2_9FLAO</name>
<evidence type="ECO:0000256" key="3">
    <source>
        <dbReference type="ARBA" id="ARBA00022729"/>
    </source>
</evidence>
<comment type="caution">
    <text evidence="8">The sequence shown here is derived from an EMBL/GenBank/DDBJ whole genome shotgun (WGS) entry which is preliminary data.</text>
</comment>
<evidence type="ECO:0000256" key="2">
    <source>
        <dbReference type="ARBA" id="ARBA00006275"/>
    </source>
</evidence>
<feature type="domain" description="RagB/SusD" evidence="6">
    <location>
        <begin position="350"/>
        <end position="507"/>
    </location>
</feature>
<dbReference type="CDD" id="cd08977">
    <property type="entry name" value="SusD"/>
    <property type="match status" value="1"/>
</dbReference>
<evidence type="ECO:0000259" key="7">
    <source>
        <dbReference type="Pfam" id="PF14322"/>
    </source>
</evidence>
<dbReference type="PROSITE" id="PS51257">
    <property type="entry name" value="PROKAR_LIPOPROTEIN"/>
    <property type="match status" value="1"/>
</dbReference>
<dbReference type="Proteomes" id="UP001501758">
    <property type="component" value="Unassembled WGS sequence"/>
</dbReference>
<evidence type="ECO:0000259" key="6">
    <source>
        <dbReference type="Pfam" id="PF07980"/>
    </source>
</evidence>
<sequence length="507" mass="57001">MKHILKFRNKNVSPKIYLLFAITFFMLSCDLEEEVISFRTDSNFYANQEELNRGVIATYSGLYEVLAVEWSVTEQRSDNTFTDPDASPESNFQNFTLDRFQVETNNTLNQEYYAACYKAIALANRIIANLDVAADENLRNQYEGEAKFIRALLHFNLTRLYGSIIISDQIVIGEEGQQLARQAQTEVYDFIIQDLLDAVSLLPESYDASDFGRATSIAARTILGKVYLTAPEKDVEAAITQLEYVRDQSDRDLVSSYDLLFDENNEVNEEVIFSVRYETGLVGLGSIFPNLFAPVRSTGSILGVFGDGDGRNIPSQDMSDAYETDDVRKASSMADGFTIENGDGPEDDEFRLDKYVLKYNPASASAVEDGPVDFPVTRYADVLLMLSEAYVDARGIMEALTELNKVRVRAGLAPLTESDTPSTFAFRLALEQERRVEFAFENHRLFDLLRTGRAMTVLNTHFSTEFAYNDPDNPDRGAGPISSFQLLLPIPQREIDLNPNLAQNIGY</sequence>
<evidence type="ECO:0000313" key="9">
    <source>
        <dbReference type="Proteomes" id="UP001501758"/>
    </source>
</evidence>
<dbReference type="Gene3D" id="1.25.40.390">
    <property type="match status" value="1"/>
</dbReference>
<comment type="similarity">
    <text evidence="2">Belongs to the SusD family.</text>
</comment>
<reference evidence="9" key="1">
    <citation type="journal article" date="2019" name="Int. J. Syst. Evol. Microbiol.">
        <title>The Global Catalogue of Microorganisms (GCM) 10K type strain sequencing project: providing services to taxonomists for standard genome sequencing and annotation.</title>
        <authorList>
            <consortium name="The Broad Institute Genomics Platform"/>
            <consortium name="The Broad Institute Genome Sequencing Center for Infectious Disease"/>
            <person name="Wu L."/>
            <person name="Ma J."/>
        </authorList>
    </citation>
    <scope>NUCLEOTIDE SEQUENCE [LARGE SCALE GENOMIC DNA]</scope>
    <source>
        <strain evidence="9">JCM 15974</strain>
    </source>
</reference>
<dbReference type="InterPro" id="IPR011990">
    <property type="entry name" value="TPR-like_helical_dom_sf"/>
</dbReference>
<dbReference type="Pfam" id="PF07980">
    <property type="entry name" value="SusD_RagB"/>
    <property type="match status" value="1"/>
</dbReference>
<dbReference type="EMBL" id="BAAAGE010000004">
    <property type="protein sequence ID" value="GAA0729853.1"/>
    <property type="molecule type" value="Genomic_DNA"/>
</dbReference>
<gene>
    <name evidence="8" type="ORF">GCM10009430_40460</name>
</gene>
<dbReference type="InterPro" id="IPR033985">
    <property type="entry name" value="SusD-like_N"/>
</dbReference>
<evidence type="ECO:0000256" key="1">
    <source>
        <dbReference type="ARBA" id="ARBA00004442"/>
    </source>
</evidence>
<protein>
    <submittedName>
        <fullName evidence="8">RagB/SusD family nutrient uptake outer membrane protein</fullName>
    </submittedName>
</protein>
<dbReference type="RefSeq" id="WP_343914063.1">
    <property type="nucleotide sequence ID" value="NZ_BAAAGE010000004.1"/>
</dbReference>
<evidence type="ECO:0000313" key="8">
    <source>
        <dbReference type="EMBL" id="GAA0729853.1"/>
    </source>
</evidence>
<dbReference type="Pfam" id="PF14322">
    <property type="entry name" value="SusD-like_3"/>
    <property type="match status" value="1"/>
</dbReference>
<keyword evidence="9" id="KW-1185">Reference proteome</keyword>
<dbReference type="InterPro" id="IPR012944">
    <property type="entry name" value="SusD_RagB_dom"/>
</dbReference>
<dbReference type="SUPFAM" id="SSF48452">
    <property type="entry name" value="TPR-like"/>
    <property type="match status" value="1"/>
</dbReference>
<accession>A0ABP3UGT2</accession>
<feature type="domain" description="SusD-like N-terminal" evidence="7">
    <location>
        <begin position="60"/>
        <end position="228"/>
    </location>
</feature>
<proteinExistence type="inferred from homology"/>
<organism evidence="8 9">
    <name type="scientific">Aquimarina litoralis</name>
    <dbReference type="NCBI Taxonomy" id="584605"/>
    <lineage>
        <taxon>Bacteria</taxon>
        <taxon>Pseudomonadati</taxon>
        <taxon>Bacteroidota</taxon>
        <taxon>Flavobacteriia</taxon>
        <taxon>Flavobacteriales</taxon>
        <taxon>Flavobacteriaceae</taxon>
        <taxon>Aquimarina</taxon>
    </lineage>
</organism>
<comment type="subcellular location">
    <subcellularLocation>
        <location evidence="1">Cell outer membrane</location>
    </subcellularLocation>
</comment>
<keyword evidence="3" id="KW-0732">Signal</keyword>
<evidence type="ECO:0000256" key="5">
    <source>
        <dbReference type="ARBA" id="ARBA00023237"/>
    </source>
</evidence>
<keyword evidence="5" id="KW-0998">Cell outer membrane</keyword>
<evidence type="ECO:0000256" key="4">
    <source>
        <dbReference type="ARBA" id="ARBA00023136"/>
    </source>
</evidence>